<dbReference type="SUPFAM" id="SSF51735">
    <property type="entry name" value="NAD(P)-binding Rossmann-fold domains"/>
    <property type="match status" value="1"/>
</dbReference>
<dbReference type="EMBL" id="QLNP01000098">
    <property type="protein sequence ID" value="RAM36114.1"/>
    <property type="molecule type" value="Genomic_DNA"/>
</dbReference>
<dbReference type="InterPro" id="IPR044256">
    <property type="entry name" value="HCF244-like"/>
</dbReference>
<dbReference type="AlphaFoldDB" id="A0A328HD72"/>
<reference evidence="4 5" key="1">
    <citation type="submission" date="2018-04" db="EMBL/GenBank/DDBJ databases">
        <title>Bacteria isolated from cave deposits of Manipur.</title>
        <authorList>
            <person name="Sahoo D."/>
            <person name="Sarangthem I."/>
            <person name="Nandeibam J."/>
        </authorList>
    </citation>
    <scope>NUCLEOTIDE SEQUENCE [LARGE SCALE GENOMIC DNA]</scope>
    <source>
        <strain evidence="5">mrc11</strain>
    </source>
</reference>
<dbReference type="Pfam" id="PF13460">
    <property type="entry name" value="NAD_binding_10"/>
    <property type="match status" value="1"/>
</dbReference>
<keyword evidence="1" id="KW-0602">Photosynthesis</keyword>
<dbReference type="Proteomes" id="UP000249166">
    <property type="component" value="Unassembled WGS sequence"/>
</dbReference>
<feature type="domain" description="NAD(P)-binding" evidence="3">
    <location>
        <begin position="8"/>
        <end position="185"/>
    </location>
</feature>
<dbReference type="PANTHER" id="PTHR47128">
    <property type="match status" value="1"/>
</dbReference>
<sequence length="266" mass="27753">MVRICVAGGTGEAGREVVRQALGLGHTVAVLTRNPPLAGTREYYDGASYFRADVTTGEGLPEALAGADVVVDCLEARTGKALRHYAAGGALLLGEAAAAGVARAVQLSIVNCDQSTLAYYRSKADKERVYARSPLDTRTVRATQFHSLLAGIFGAGSRLGLVPVIKGARFQTISPADVGSALLEAALGPPSGDSHTVQTVGGPEVLGMGSLAGAWKRVTGARGLVTELPLPGSTGRFLREGKNLAPEQRYGHATFESWLANRQENL</sequence>
<evidence type="ECO:0000313" key="4">
    <source>
        <dbReference type="EMBL" id="RAM36114.1"/>
    </source>
</evidence>
<dbReference type="RefSeq" id="WP_111905264.1">
    <property type="nucleotide sequence ID" value="NZ_QLNP01000098.1"/>
</dbReference>
<name>A0A328HD72_ARTGO</name>
<evidence type="ECO:0000256" key="1">
    <source>
        <dbReference type="ARBA" id="ARBA00022531"/>
    </source>
</evidence>
<dbReference type="OrthoDB" id="9771302at2"/>
<keyword evidence="2" id="KW-0604">Photosystem II</keyword>
<protein>
    <submittedName>
        <fullName evidence="4">NmrA family transcriptional regulator</fullName>
    </submittedName>
</protein>
<organism evidence="4 5">
    <name type="scientific">Arthrobacter globiformis</name>
    <dbReference type="NCBI Taxonomy" id="1665"/>
    <lineage>
        <taxon>Bacteria</taxon>
        <taxon>Bacillati</taxon>
        <taxon>Actinomycetota</taxon>
        <taxon>Actinomycetes</taxon>
        <taxon>Micrococcales</taxon>
        <taxon>Micrococcaceae</taxon>
        <taxon>Arthrobacter</taxon>
    </lineage>
</organism>
<dbReference type="PANTHER" id="PTHR47128:SF2">
    <property type="entry name" value="PROTEIN HIGH CHLOROPHYLL FLUORESCENCE PHENOTYPE 244, CHLOROPLASTIC"/>
    <property type="match status" value="1"/>
</dbReference>
<evidence type="ECO:0000256" key="2">
    <source>
        <dbReference type="ARBA" id="ARBA00023276"/>
    </source>
</evidence>
<dbReference type="InterPro" id="IPR016040">
    <property type="entry name" value="NAD(P)-bd_dom"/>
</dbReference>
<evidence type="ECO:0000259" key="3">
    <source>
        <dbReference type="Pfam" id="PF13460"/>
    </source>
</evidence>
<proteinExistence type="predicted"/>
<gene>
    <name evidence="4" type="ORF">DBZ45_18420</name>
</gene>
<dbReference type="GO" id="GO:0009523">
    <property type="term" value="C:photosystem II"/>
    <property type="evidence" value="ECO:0007669"/>
    <property type="project" value="UniProtKB-KW"/>
</dbReference>
<dbReference type="Gene3D" id="3.40.50.720">
    <property type="entry name" value="NAD(P)-binding Rossmann-like Domain"/>
    <property type="match status" value="1"/>
</dbReference>
<accession>A0A328HD72</accession>
<comment type="caution">
    <text evidence="4">The sequence shown here is derived from an EMBL/GenBank/DDBJ whole genome shotgun (WGS) entry which is preliminary data.</text>
</comment>
<dbReference type="InterPro" id="IPR036291">
    <property type="entry name" value="NAD(P)-bd_dom_sf"/>
</dbReference>
<evidence type="ECO:0000313" key="5">
    <source>
        <dbReference type="Proteomes" id="UP000249166"/>
    </source>
</evidence>
<dbReference type="GO" id="GO:0015979">
    <property type="term" value="P:photosynthesis"/>
    <property type="evidence" value="ECO:0007669"/>
    <property type="project" value="UniProtKB-KW"/>
</dbReference>